<dbReference type="InterPro" id="IPR058912">
    <property type="entry name" value="HTH_animal"/>
</dbReference>
<dbReference type="EMBL" id="CAJNOG010001219">
    <property type="protein sequence ID" value="CAF1421895.1"/>
    <property type="molecule type" value="Genomic_DNA"/>
</dbReference>
<dbReference type="PROSITE" id="PS50878">
    <property type="entry name" value="RT_POL"/>
    <property type="match status" value="1"/>
</dbReference>
<evidence type="ECO:0000313" key="2">
    <source>
        <dbReference type="EMBL" id="CAF1421895.1"/>
    </source>
</evidence>
<organism evidence="3 4">
    <name type="scientific">Adineta steineri</name>
    <dbReference type="NCBI Taxonomy" id="433720"/>
    <lineage>
        <taxon>Eukaryota</taxon>
        <taxon>Metazoa</taxon>
        <taxon>Spiralia</taxon>
        <taxon>Gnathifera</taxon>
        <taxon>Rotifera</taxon>
        <taxon>Eurotatoria</taxon>
        <taxon>Bdelloidea</taxon>
        <taxon>Adinetida</taxon>
        <taxon>Adinetidae</taxon>
        <taxon>Adineta</taxon>
    </lineage>
</organism>
<accession>A0A819H4H4</accession>
<reference evidence="3" key="1">
    <citation type="submission" date="2021-02" db="EMBL/GenBank/DDBJ databases">
        <authorList>
            <person name="Nowell W R."/>
        </authorList>
    </citation>
    <scope>NUCLEOTIDE SEQUENCE</scope>
</reference>
<dbReference type="PANTHER" id="PTHR21301:SF10">
    <property type="entry name" value="REVERSE TRANSCRIPTASE DOMAIN-CONTAINING PROTEIN"/>
    <property type="match status" value="1"/>
</dbReference>
<evidence type="ECO:0000313" key="4">
    <source>
        <dbReference type="Proteomes" id="UP000663844"/>
    </source>
</evidence>
<feature type="domain" description="Reverse transcriptase" evidence="1">
    <location>
        <begin position="193"/>
        <end position="444"/>
    </location>
</feature>
<dbReference type="PANTHER" id="PTHR21301">
    <property type="entry name" value="REVERSE TRANSCRIPTASE"/>
    <property type="match status" value="1"/>
</dbReference>
<dbReference type="Proteomes" id="UP000663844">
    <property type="component" value="Unassembled WGS sequence"/>
</dbReference>
<proteinExistence type="predicted"/>
<evidence type="ECO:0000313" key="3">
    <source>
        <dbReference type="EMBL" id="CAF3894088.1"/>
    </source>
</evidence>
<gene>
    <name evidence="2" type="ORF">JYZ213_LOCUS39034</name>
    <name evidence="3" type="ORF">OXD698_LOCUS23575</name>
</gene>
<dbReference type="Pfam" id="PF26215">
    <property type="entry name" value="HTH_animal"/>
    <property type="match status" value="1"/>
</dbReference>
<dbReference type="AlphaFoldDB" id="A0A819H4H4"/>
<sequence length="658" mass="76876">MTTNNNVLPSSAIVEVSSPFQQTHFLLLARGPKYVPKCQSYFRFHTIEDIIIREYNRMSAIIIKYLTNNCVSASDERAKVFLISLRNLLTDLYTTKLSSKLFHHSRQEYILTKDAQHKLYLTRQQIILRRTDKSKVFHLGSYDDYEQKASNYMIKTCAYEEVIDGKCPLADNLSSVMDLLDKLLKRKAINVKQWSTMIPNRNKVELGHLYFLPKPHKIGTPLRPIISSINGPTNNVSHFLDHLIRPLFDRVAKQTTFINGIDLVRQLEKYQENGHLLPTTHFVTFDVTDLYTMIPRNGALEALGRFLVKTSIGGKIGNLSIDTILKLARLVLDTNYFVYNNKYYRQIKGGAMGSAFTMTLANVYMLEWEQPLIELQSQQGEIYGRYIDDVFMTSNMSTNVIHDKLDWMNQKDHKHIKITYSVDQKVEFLDVQIENHYGLLKTSVYRKPAAEPYILPYSSDHPRHIHMNIPYEALLQAARLCSDVYTFDKERLNIEIKLLLNGYPPQFLKYHFNRFFRLNQVLQVCTELDAHKYQILHQKLLYLPTRREKKYQRQTTDENDKLVDKEWNRKILMLSHTYESGPSKNFRREFRKLWTKYYVYKGSVVKDVRIMITALNNSSLNDLLVRKKPPASLLTKMEALLSPPSSKIESEQETELKK</sequence>
<comment type="caution">
    <text evidence="3">The sequence shown here is derived from an EMBL/GenBank/DDBJ whole genome shotgun (WGS) entry which is preliminary data.</text>
</comment>
<protein>
    <recommendedName>
        <fullName evidence="1">Reverse transcriptase domain-containing protein</fullName>
    </recommendedName>
</protein>
<dbReference type="Proteomes" id="UP000663845">
    <property type="component" value="Unassembled WGS sequence"/>
</dbReference>
<evidence type="ECO:0000259" key="1">
    <source>
        <dbReference type="PROSITE" id="PS50878"/>
    </source>
</evidence>
<dbReference type="InterPro" id="IPR000477">
    <property type="entry name" value="RT_dom"/>
</dbReference>
<name>A0A819H4H4_9BILA</name>
<dbReference type="EMBL" id="CAJOAZ010002098">
    <property type="protein sequence ID" value="CAF3894088.1"/>
    <property type="molecule type" value="Genomic_DNA"/>
</dbReference>